<keyword evidence="8" id="KW-0902">Two-component regulatory system</keyword>
<dbReference type="Gene3D" id="3.30.565.10">
    <property type="entry name" value="Histidine kinase-like ATPase, C-terminal domain"/>
    <property type="match status" value="1"/>
</dbReference>
<gene>
    <name evidence="14" type="ORF">ACI2L5_05430</name>
</gene>
<reference evidence="14 15" key="1">
    <citation type="submission" date="2024-11" db="EMBL/GenBank/DDBJ databases">
        <title>The Natural Products Discovery Center: Release of the First 8490 Sequenced Strains for Exploring Actinobacteria Biosynthetic Diversity.</title>
        <authorList>
            <person name="Kalkreuter E."/>
            <person name="Kautsar S.A."/>
            <person name="Yang D."/>
            <person name="Bader C.D."/>
            <person name="Teijaro C.N."/>
            <person name="Fluegel L."/>
            <person name="Davis C.M."/>
            <person name="Simpson J.R."/>
            <person name="Lauterbach L."/>
            <person name="Steele A.D."/>
            <person name="Gui C."/>
            <person name="Meng S."/>
            <person name="Li G."/>
            <person name="Viehrig K."/>
            <person name="Ye F."/>
            <person name="Su P."/>
            <person name="Kiefer A.F."/>
            <person name="Nichols A."/>
            <person name="Cepeda A.J."/>
            <person name="Yan W."/>
            <person name="Fan B."/>
            <person name="Jiang Y."/>
            <person name="Adhikari A."/>
            <person name="Zheng C.-J."/>
            <person name="Schuster L."/>
            <person name="Cowan T.M."/>
            <person name="Smanski M.J."/>
            <person name="Chevrette M.G."/>
            <person name="De Carvalho L.P.S."/>
            <person name="Shen B."/>
        </authorList>
    </citation>
    <scope>NUCLEOTIDE SEQUENCE [LARGE SCALE GENOMIC DNA]</scope>
    <source>
        <strain evidence="14 15">NPDC020863</strain>
    </source>
</reference>
<feature type="transmembrane region" description="Helical" evidence="11">
    <location>
        <begin position="60"/>
        <end position="78"/>
    </location>
</feature>
<sequence>MSSSDAARTGSAEEAHDSKRVRTRRTLRDWIVDVCCISLAALFSLTASESMATDPSVSDEALFADLMAGVVACLALWLRRRRPVELAAVLLAAGVVSYYVAGPLLVALFTVAVHRPLRTVAWVGGAALVQIFAAPAVHPDPDLDYIGDVLLGALLVSGAIGWGMFVRSRRLLLESLRERAARAEAEAALRAERTQRLTRERIAREMHDVLAHRLSLLSVHAGALEYRADASPEEVAEAAGVIRSSAHQALQDLREVIGVLRAPDPDDADDADAEGGPPDRPQPTLADLPRLVEESRRAGMRVALSDEAGVAGADEAGVAGREAAGVAGAGAAAVPGATGRTAYRIVQEGLTNARKHAPDAEVTVTASGSPGEGLTVEVRNAVRAPVRAGTPAEPPPHEGRPETIPGSGQGLAGLAERAALTGGRLECGPSDDGDFRLYAWLPWPA</sequence>
<dbReference type="Proteomes" id="UP001620295">
    <property type="component" value="Unassembled WGS sequence"/>
</dbReference>
<feature type="region of interest" description="Disordered" evidence="10">
    <location>
        <begin position="262"/>
        <end position="287"/>
    </location>
</feature>
<feature type="transmembrane region" description="Helical" evidence="11">
    <location>
        <begin position="30"/>
        <end position="48"/>
    </location>
</feature>
<evidence type="ECO:0000256" key="7">
    <source>
        <dbReference type="ARBA" id="ARBA00022840"/>
    </source>
</evidence>
<evidence type="ECO:0000256" key="2">
    <source>
        <dbReference type="ARBA" id="ARBA00012438"/>
    </source>
</evidence>
<keyword evidence="11" id="KW-1133">Transmembrane helix</keyword>
<name>A0ABW8LEK9_9ACTN</name>
<dbReference type="PANTHER" id="PTHR24421:SF10">
    <property type="entry name" value="NITRATE_NITRITE SENSOR PROTEIN NARQ"/>
    <property type="match status" value="1"/>
</dbReference>
<keyword evidence="9" id="KW-0175">Coiled coil</keyword>
<evidence type="ECO:0000256" key="9">
    <source>
        <dbReference type="SAM" id="Coils"/>
    </source>
</evidence>
<evidence type="ECO:0000256" key="3">
    <source>
        <dbReference type="ARBA" id="ARBA00022553"/>
    </source>
</evidence>
<evidence type="ECO:0000256" key="11">
    <source>
        <dbReference type="SAM" id="Phobius"/>
    </source>
</evidence>
<evidence type="ECO:0000256" key="5">
    <source>
        <dbReference type="ARBA" id="ARBA00022741"/>
    </source>
</evidence>
<dbReference type="Pfam" id="PF07730">
    <property type="entry name" value="HisKA_3"/>
    <property type="match status" value="1"/>
</dbReference>
<protein>
    <recommendedName>
        <fullName evidence="2">histidine kinase</fullName>
        <ecNumber evidence="2">2.7.13.3</ecNumber>
    </recommendedName>
</protein>
<dbReference type="InterPro" id="IPR050482">
    <property type="entry name" value="Sensor_HK_TwoCompSys"/>
</dbReference>
<keyword evidence="3" id="KW-0597">Phosphoprotein</keyword>
<evidence type="ECO:0000259" key="12">
    <source>
        <dbReference type="Pfam" id="PF07730"/>
    </source>
</evidence>
<feature type="transmembrane region" description="Helical" evidence="11">
    <location>
        <begin position="145"/>
        <end position="165"/>
    </location>
</feature>
<proteinExistence type="predicted"/>
<organism evidence="14 15">
    <name type="scientific">Streptomyces milbemycinicus</name>
    <dbReference type="NCBI Taxonomy" id="476552"/>
    <lineage>
        <taxon>Bacteria</taxon>
        <taxon>Bacillati</taxon>
        <taxon>Actinomycetota</taxon>
        <taxon>Actinomycetes</taxon>
        <taxon>Kitasatosporales</taxon>
        <taxon>Streptomycetaceae</taxon>
        <taxon>Streptomyces</taxon>
    </lineage>
</organism>
<dbReference type="GO" id="GO:0016301">
    <property type="term" value="F:kinase activity"/>
    <property type="evidence" value="ECO:0007669"/>
    <property type="project" value="UniProtKB-KW"/>
</dbReference>
<keyword evidence="5" id="KW-0547">Nucleotide-binding</keyword>
<evidence type="ECO:0000313" key="14">
    <source>
        <dbReference type="EMBL" id="MFK4264364.1"/>
    </source>
</evidence>
<dbReference type="Gene3D" id="1.20.5.1930">
    <property type="match status" value="1"/>
</dbReference>
<keyword evidence="15" id="KW-1185">Reference proteome</keyword>
<keyword evidence="11" id="KW-0812">Transmembrane</keyword>
<dbReference type="PANTHER" id="PTHR24421">
    <property type="entry name" value="NITRATE/NITRITE SENSOR PROTEIN NARX-RELATED"/>
    <property type="match status" value="1"/>
</dbReference>
<feature type="region of interest" description="Disordered" evidence="10">
    <location>
        <begin position="385"/>
        <end position="412"/>
    </location>
</feature>
<dbReference type="SUPFAM" id="SSF55874">
    <property type="entry name" value="ATPase domain of HSP90 chaperone/DNA topoisomerase II/histidine kinase"/>
    <property type="match status" value="1"/>
</dbReference>
<comment type="caution">
    <text evidence="14">The sequence shown here is derived from an EMBL/GenBank/DDBJ whole genome shotgun (WGS) entry which is preliminary data.</text>
</comment>
<feature type="coiled-coil region" evidence="9">
    <location>
        <begin position="166"/>
        <end position="193"/>
    </location>
</feature>
<comment type="catalytic activity">
    <reaction evidence="1">
        <text>ATP + protein L-histidine = ADP + protein N-phospho-L-histidine.</text>
        <dbReference type="EC" id="2.7.13.3"/>
    </reaction>
</comment>
<dbReference type="InterPro" id="IPR055558">
    <property type="entry name" value="DUF7134"/>
</dbReference>
<dbReference type="RefSeq" id="WP_404745731.1">
    <property type="nucleotide sequence ID" value="NZ_JBJDQH010000002.1"/>
</dbReference>
<feature type="transmembrane region" description="Helical" evidence="11">
    <location>
        <begin position="90"/>
        <end position="113"/>
    </location>
</feature>
<evidence type="ECO:0000256" key="6">
    <source>
        <dbReference type="ARBA" id="ARBA00022777"/>
    </source>
</evidence>
<evidence type="ECO:0000256" key="4">
    <source>
        <dbReference type="ARBA" id="ARBA00022679"/>
    </source>
</evidence>
<evidence type="ECO:0000256" key="8">
    <source>
        <dbReference type="ARBA" id="ARBA00023012"/>
    </source>
</evidence>
<accession>A0ABW8LEK9</accession>
<dbReference type="Pfam" id="PF23539">
    <property type="entry name" value="DUF7134"/>
    <property type="match status" value="1"/>
</dbReference>
<dbReference type="CDD" id="cd16917">
    <property type="entry name" value="HATPase_UhpB-NarQ-NarX-like"/>
    <property type="match status" value="1"/>
</dbReference>
<evidence type="ECO:0000259" key="13">
    <source>
        <dbReference type="Pfam" id="PF23539"/>
    </source>
</evidence>
<keyword evidence="4" id="KW-0808">Transferase</keyword>
<feature type="domain" description="DUF7134" evidence="13">
    <location>
        <begin position="28"/>
        <end position="170"/>
    </location>
</feature>
<dbReference type="InterPro" id="IPR011712">
    <property type="entry name" value="Sig_transdc_His_kin_sub3_dim/P"/>
</dbReference>
<dbReference type="EC" id="2.7.13.3" evidence="2"/>
<evidence type="ECO:0000256" key="10">
    <source>
        <dbReference type="SAM" id="MobiDB-lite"/>
    </source>
</evidence>
<dbReference type="EMBL" id="JBJDQH010000002">
    <property type="protein sequence ID" value="MFK4264364.1"/>
    <property type="molecule type" value="Genomic_DNA"/>
</dbReference>
<evidence type="ECO:0000313" key="15">
    <source>
        <dbReference type="Proteomes" id="UP001620295"/>
    </source>
</evidence>
<dbReference type="InterPro" id="IPR036890">
    <property type="entry name" value="HATPase_C_sf"/>
</dbReference>
<keyword evidence="6 14" id="KW-0418">Kinase</keyword>
<feature type="domain" description="Signal transduction histidine kinase subgroup 3 dimerisation and phosphoacceptor" evidence="12">
    <location>
        <begin position="199"/>
        <end position="263"/>
    </location>
</feature>
<evidence type="ECO:0000256" key="1">
    <source>
        <dbReference type="ARBA" id="ARBA00000085"/>
    </source>
</evidence>
<keyword evidence="7" id="KW-0067">ATP-binding</keyword>
<keyword evidence="11" id="KW-0472">Membrane</keyword>
<feature type="transmembrane region" description="Helical" evidence="11">
    <location>
        <begin position="119"/>
        <end position="138"/>
    </location>
</feature>